<feature type="compositionally biased region" description="Polar residues" evidence="1">
    <location>
        <begin position="372"/>
        <end position="384"/>
    </location>
</feature>
<gene>
    <name evidence="3" type="ORF">GSTUM_00001729001</name>
</gene>
<dbReference type="SUPFAM" id="SSF49879">
    <property type="entry name" value="SMAD/FHA domain"/>
    <property type="match status" value="1"/>
</dbReference>
<dbReference type="STRING" id="656061.D5G618"/>
<evidence type="ECO:0000256" key="1">
    <source>
        <dbReference type="SAM" id="MobiDB-lite"/>
    </source>
</evidence>
<dbReference type="CDD" id="cd22699">
    <property type="entry name" value="FHA_PLM2-like"/>
    <property type="match status" value="1"/>
</dbReference>
<dbReference type="FunCoup" id="D5G618">
    <property type="interactions" value="360"/>
</dbReference>
<sequence length="515" mass="56128">MDSSPSRRVLDVNNTAAGVKRSAPGSLLPAFEPSSSPPCFKRHKSHTSESENRYPTPVPSSSLGILSSPPPQLSCKPVLEHSQPALSERSPLGGIPSITLPDNGEPLLLGRSSNSSHYQLSANRLISRVHVKALYLTTTSRPKVEIQCLGWNGVKVHCQGHAWELAKGDVFTSETEHAEIMLDVQDSRVVLAWPGHWSRSAGAPALGSPTGRITRSPSIGWVDDNDENVDPCGPDARNSIRRCGAMLGEKRNRSPASPLHKRGGGNSSSMLLAESQMTDTFLEIYEDEPVPDFKEGTQSTLHEPPEKEEIAQAMKSLLGDSEGEDEDDDQDGDSFEDNSDAIAQSFREEEPSLPPMVTFSTAEPLGVPATPPTSYATRGSSAFSSPIKRRSASVSPTKANTLQNHITNQLAFSRLSSTPLSALLSNLPSSLAQLVNKERLIDVLNNLHCVGEIKRSGKDAAGKPLESEYYYIPDRDTDSGRRDAVVQGMGRVGLRACRRTHKQYYWKKPKKPIYY</sequence>
<name>D5G618_TUBMM</name>
<evidence type="ECO:0000259" key="2">
    <source>
        <dbReference type="PROSITE" id="PS50006"/>
    </source>
</evidence>
<protein>
    <submittedName>
        <fullName evidence="3">(Perigord truffle) hypothetical protein</fullName>
    </submittedName>
</protein>
<feature type="region of interest" description="Disordered" evidence="1">
    <location>
        <begin position="1"/>
        <end position="97"/>
    </location>
</feature>
<dbReference type="GeneID" id="9187639"/>
<dbReference type="Proteomes" id="UP000006911">
    <property type="component" value="Unassembled WGS sequence"/>
</dbReference>
<keyword evidence="4" id="KW-1185">Reference proteome</keyword>
<dbReference type="InParanoid" id="D5G618"/>
<feature type="compositionally biased region" description="Polar residues" evidence="1">
    <location>
        <begin position="1"/>
        <end position="16"/>
    </location>
</feature>
<dbReference type="AlphaFoldDB" id="D5G618"/>
<dbReference type="EMBL" id="FN430007">
    <property type="protein sequence ID" value="CAZ79961.1"/>
    <property type="molecule type" value="Genomic_DNA"/>
</dbReference>
<dbReference type="InterPro" id="IPR000253">
    <property type="entry name" value="FHA_dom"/>
</dbReference>
<reference evidence="3 4" key="1">
    <citation type="journal article" date="2010" name="Nature">
        <title>Perigord black truffle genome uncovers evolutionary origins and mechanisms of symbiosis.</title>
        <authorList>
            <person name="Martin F."/>
            <person name="Kohler A."/>
            <person name="Murat C."/>
            <person name="Balestrini R."/>
            <person name="Coutinho P.M."/>
            <person name="Jaillon O."/>
            <person name="Montanini B."/>
            <person name="Morin E."/>
            <person name="Noel B."/>
            <person name="Percudani R."/>
            <person name="Porcel B."/>
            <person name="Rubini A."/>
            <person name="Amicucci A."/>
            <person name="Amselem J."/>
            <person name="Anthouard V."/>
            <person name="Arcioni S."/>
            <person name="Artiguenave F."/>
            <person name="Aury J.M."/>
            <person name="Ballario P."/>
            <person name="Bolchi A."/>
            <person name="Brenna A."/>
            <person name="Brun A."/>
            <person name="Buee M."/>
            <person name="Cantarel B."/>
            <person name="Chevalier G."/>
            <person name="Couloux A."/>
            <person name="Da Silva C."/>
            <person name="Denoeud F."/>
            <person name="Duplessis S."/>
            <person name="Ghignone S."/>
            <person name="Hilselberger B."/>
            <person name="Iotti M."/>
            <person name="Marcais B."/>
            <person name="Mello A."/>
            <person name="Miranda M."/>
            <person name="Pacioni G."/>
            <person name="Quesneville H."/>
            <person name="Riccioni C."/>
            <person name="Ruotolo R."/>
            <person name="Splivallo R."/>
            <person name="Stocchi V."/>
            <person name="Tisserant E."/>
            <person name="Viscomi A.R."/>
            <person name="Zambonelli A."/>
            <person name="Zampieri E."/>
            <person name="Henrissat B."/>
            <person name="Lebrun M.H."/>
            <person name="Paolocci F."/>
            <person name="Bonfante P."/>
            <person name="Ottonello S."/>
            <person name="Wincker P."/>
        </authorList>
    </citation>
    <scope>NUCLEOTIDE SEQUENCE [LARGE SCALE GENOMIC DNA]</scope>
    <source>
        <strain evidence="3 4">Mel28</strain>
    </source>
</reference>
<dbReference type="RefSeq" id="XP_002835804.1">
    <property type="nucleotide sequence ID" value="XM_002835758.1"/>
</dbReference>
<dbReference type="KEGG" id="tml:GSTUM_00001729001"/>
<dbReference type="eggNOG" id="ENOG502RZJP">
    <property type="taxonomic scope" value="Eukaryota"/>
</dbReference>
<dbReference type="HOGENOM" id="CLU_027207_0_0_1"/>
<evidence type="ECO:0000313" key="4">
    <source>
        <dbReference type="Proteomes" id="UP000006911"/>
    </source>
</evidence>
<dbReference type="InterPro" id="IPR008984">
    <property type="entry name" value="SMAD_FHA_dom_sf"/>
</dbReference>
<accession>D5G618</accession>
<proteinExistence type="predicted"/>
<organism evidence="3 4">
    <name type="scientific">Tuber melanosporum (strain Mel28)</name>
    <name type="common">Perigord black truffle</name>
    <dbReference type="NCBI Taxonomy" id="656061"/>
    <lineage>
        <taxon>Eukaryota</taxon>
        <taxon>Fungi</taxon>
        <taxon>Dikarya</taxon>
        <taxon>Ascomycota</taxon>
        <taxon>Pezizomycotina</taxon>
        <taxon>Pezizomycetes</taxon>
        <taxon>Pezizales</taxon>
        <taxon>Tuberaceae</taxon>
        <taxon>Tuber</taxon>
    </lineage>
</organism>
<evidence type="ECO:0000313" key="3">
    <source>
        <dbReference type="EMBL" id="CAZ79961.1"/>
    </source>
</evidence>
<feature type="region of interest" description="Disordered" evidence="1">
    <location>
        <begin position="346"/>
        <end position="396"/>
    </location>
</feature>
<feature type="domain" description="FHA" evidence="2">
    <location>
        <begin position="107"/>
        <end position="157"/>
    </location>
</feature>
<dbReference type="OMA" id="RDRVEIM"/>
<feature type="region of interest" description="Disordered" evidence="1">
    <location>
        <begin position="248"/>
        <end position="269"/>
    </location>
</feature>
<dbReference type="PROSITE" id="PS50006">
    <property type="entry name" value="FHA_DOMAIN"/>
    <property type="match status" value="1"/>
</dbReference>